<sequence length="262" mass="28146">MLLLTGGPFPVIGGPGHQKLTAFLKSYAATLPAPPTALLVVSGHWEESTPSVTSASNPALVYDYYGFSPESYELKYPAPGSPKLADRVCSLLQAAGMQCRKDAKRGWDHGTFIPLMLMFGEAQIPVVQLSLLASLDPAEHIRMGEALGPLQEEGVAIIGSGSSFHNLPALFAAMGGDSSALARSKQFDEWLQHVCTDPSLSYEKRAEVLSEWRKAPEGPYAHPREEHLLPLHVVFGAGKGEAGKLVFDDMAMGVKCSSIQWG</sequence>
<dbReference type="OMA" id="GARICHP"/>
<evidence type="ECO:0000256" key="3">
    <source>
        <dbReference type="ARBA" id="ARBA00022723"/>
    </source>
</evidence>
<comment type="similarity">
    <text evidence="2">Belongs to the DODA-type extradiol aromatic ring-opening dioxygenase family.</text>
</comment>
<dbReference type="Gene3D" id="3.40.830.10">
    <property type="entry name" value="LigB-like"/>
    <property type="match status" value="1"/>
</dbReference>
<evidence type="ECO:0000256" key="5">
    <source>
        <dbReference type="ARBA" id="ARBA00023002"/>
    </source>
</evidence>
<dbReference type="Pfam" id="PF02900">
    <property type="entry name" value="LigB"/>
    <property type="match status" value="1"/>
</dbReference>
<protein>
    <recommendedName>
        <fullName evidence="6">Extradiol ring-cleavage dioxygenase class III enzyme subunit B domain-containing protein</fullName>
    </recommendedName>
</protein>
<dbReference type="Proteomes" id="UP000008141">
    <property type="component" value="Unassembled WGS sequence"/>
</dbReference>
<evidence type="ECO:0000313" key="8">
    <source>
        <dbReference type="Proteomes" id="UP000008141"/>
    </source>
</evidence>
<accession>E1Z5U1</accession>
<gene>
    <name evidence="7" type="ORF">CHLNCDRAFT_20098</name>
</gene>
<dbReference type="STRING" id="554065.E1Z5U1"/>
<evidence type="ECO:0000256" key="1">
    <source>
        <dbReference type="ARBA" id="ARBA00001947"/>
    </source>
</evidence>
<feature type="domain" description="Extradiol ring-cleavage dioxygenase class III enzyme subunit B" evidence="6">
    <location>
        <begin position="33"/>
        <end position="243"/>
    </location>
</feature>
<evidence type="ECO:0000256" key="4">
    <source>
        <dbReference type="ARBA" id="ARBA00022833"/>
    </source>
</evidence>
<dbReference type="RefSeq" id="XP_005850634.1">
    <property type="nucleotide sequence ID" value="XM_005850572.1"/>
</dbReference>
<name>E1Z5U1_CHLVA</name>
<dbReference type="KEGG" id="cvr:CHLNCDRAFT_20098"/>
<keyword evidence="8" id="KW-1185">Reference proteome</keyword>
<dbReference type="EMBL" id="GL433837">
    <property type="protein sequence ID" value="EFN58532.1"/>
    <property type="molecule type" value="Genomic_DNA"/>
</dbReference>
<comment type="cofactor">
    <cofactor evidence="1">
        <name>Zn(2+)</name>
        <dbReference type="ChEBI" id="CHEBI:29105"/>
    </cofactor>
</comment>
<dbReference type="GO" id="GO:0008198">
    <property type="term" value="F:ferrous iron binding"/>
    <property type="evidence" value="ECO:0007669"/>
    <property type="project" value="InterPro"/>
</dbReference>
<dbReference type="GO" id="GO:0008270">
    <property type="term" value="F:zinc ion binding"/>
    <property type="evidence" value="ECO:0007669"/>
    <property type="project" value="InterPro"/>
</dbReference>
<organism evidence="8">
    <name type="scientific">Chlorella variabilis</name>
    <name type="common">Green alga</name>
    <dbReference type="NCBI Taxonomy" id="554065"/>
    <lineage>
        <taxon>Eukaryota</taxon>
        <taxon>Viridiplantae</taxon>
        <taxon>Chlorophyta</taxon>
        <taxon>core chlorophytes</taxon>
        <taxon>Trebouxiophyceae</taxon>
        <taxon>Chlorellales</taxon>
        <taxon>Chlorellaceae</taxon>
        <taxon>Chlorella clade</taxon>
        <taxon>Chlorella</taxon>
    </lineage>
</organism>
<keyword evidence="4" id="KW-0862">Zinc</keyword>
<keyword evidence="3" id="KW-0479">Metal-binding</keyword>
<dbReference type="InterPro" id="IPR014436">
    <property type="entry name" value="Extradiol_dOase_DODA"/>
</dbReference>
<dbReference type="OrthoDB" id="7396853at2759"/>
<proteinExistence type="inferred from homology"/>
<reference evidence="7 8" key="1">
    <citation type="journal article" date="2010" name="Plant Cell">
        <title>The Chlorella variabilis NC64A genome reveals adaptation to photosymbiosis, coevolution with viruses, and cryptic sex.</title>
        <authorList>
            <person name="Blanc G."/>
            <person name="Duncan G."/>
            <person name="Agarkova I."/>
            <person name="Borodovsky M."/>
            <person name="Gurnon J."/>
            <person name="Kuo A."/>
            <person name="Lindquist E."/>
            <person name="Lucas S."/>
            <person name="Pangilinan J."/>
            <person name="Polle J."/>
            <person name="Salamov A."/>
            <person name="Terry A."/>
            <person name="Yamada T."/>
            <person name="Dunigan D.D."/>
            <person name="Grigoriev I.V."/>
            <person name="Claverie J.M."/>
            <person name="Van Etten J.L."/>
        </authorList>
    </citation>
    <scope>NUCLEOTIDE SEQUENCE [LARGE SCALE GENOMIC DNA]</scope>
    <source>
        <strain evidence="7 8">NC64A</strain>
    </source>
</reference>
<dbReference type="PANTHER" id="PTHR30096:SF0">
    <property type="entry name" value="4,5-DOPA DIOXYGENASE EXTRADIOL-LIKE PROTEIN"/>
    <property type="match status" value="1"/>
</dbReference>
<dbReference type="GO" id="GO:0016702">
    <property type="term" value="F:oxidoreductase activity, acting on single donors with incorporation of molecular oxygen, incorporation of two atoms of oxygen"/>
    <property type="evidence" value="ECO:0007669"/>
    <property type="project" value="UniProtKB-ARBA"/>
</dbReference>
<dbReference type="SUPFAM" id="SSF53213">
    <property type="entry name" value="LigB-like"/>
    <property type="match status" value="1"/>
</dbReference>
<dbReference type="InterPro" id="IPR004183">
    <property type="entry name" value="Xdiol_dOase_suB"/>
</dbReference>
<dbReference type="CDD" id="cd07363">
    <property type="entry name" value="45_DOPA_Dioxygenase"/>
    <property type="match status" value="1"/>
</dbReference>
<dbReference type="FunCoup" id="E1Z5U1">
    <property type="interactions" value="50"/>
</dbReference>
<dbReference type="eggNOG" id="ENOG502QS66">
    <property type="taxonomic scope" value="Eukaryota"/>
</dbReference>
<dbReference type="PIRSF" id="PIRSF006157">
    <property type="entry name" value="Doxgns_DODA"/>
    <property type="match status" value="1"/>
</dbReference>
<evidence type="ECO:0000259" key="6">
    <source>
        <dbReference type="Pfam" id="PF02900"/>
    </source>
</evidence>
<keyword evidence="5" id="KW-0560">Oxidoreductase</keyword>
<dbReference type="GeneID" id="17358322"/>
<dbReference type="PANTHER" id="PTHR30096">
    <property type="entry name" value="4,5-DOPA DIOXYGENASE EXTRADIOL-LIKE PROTEIN"/>
    <property type="match status" value="1"/>
</dbReference>
<dbReference type="AlphaFoldDB" id="E1Z5U1"/>
<dbReference type="InParanoid" id="E1Z5U1"/>
<evidence type="ECO:0000256" key="2">
    <source>
        <dbReference type="ARBA" id="ARBA00007581"/>
    </source>
</evidence>
<evidence type="ECO:0000313" key="7">
    <source>
        <dbReference type="EMBL" id="EFN58532.1"/>
    </source>
</evidence>